<dbReference type="InterPro" id="IPR008427">
    <property type="entry name" value="Extracellular_membr_CFEM_dom"/>
</dbReference>
<evidence type="ECO:0000256" key="10">
    <source>
        <dbReference type="ARBA" id="ARBA00023136"/>
    </source>
</evidence>
<keyword evidence="14" id="KW-0349">Heme</keyword>
<dbReference type="PANTHER" id="PTHR33048:SF143">
    <property type="entry name" value="EXTRACELLULAR MEMBRANE PROTEIN CFEM DOMAIN-CONTAINING PROTEIN-RELATED"/>
    <property type="match status" value="1"/>
</dbReference>
<keyword evidence="6" id="KW-0325">Glycoprotein</keyword>
<comment type="similarity">
    <text evidence="13">Belongs to the SAT4 family.</text>
</comment>
<feature type="disulfide bond" evidence="14">
    <location>
        <begin position="34"/>
        <end position="74"/>
    </location>
</feature>
<keyword evidence="12" id="KW-0449">Lipoprotein</keyword>
<keyword evidence="10 16" id="KW-0472">Membrane</keyword>
<dbReference type="InterPro" id="IPR049326">
    <property type="entry name" value="Rhodopsin_dom_fungi"/>
</dbReference>
<feature type="compositionally biased region" description="Gly residues" evidence="15">
    <location>
        <begin position="408"/>
        <end position="417"/>
    </location>
</feature>
<evidence type="ECO:0000256" key="7">
    <source>
        <dbReference type="ARBA" id="ARBA00022692"/>
    </source>
</evidence>
<comment type="similarity">
    <text evidence="4">Belongs to the RBT5 family.</text>
</comment>
<evidence type="ECO:0000256" key="3">
    <source>
        <dbReference type="ARBA" id="ARBA00004613"/>
    </source>
</evidence>
<dbReference type="EMBL" id="LCUC01000172">
    <property type="protein sequence ID" value="KKY35130.1"/>
    <property type="molecule type" value="Genomic_DNA"/>
</dbReference>
<feature type="transmembrane region" description="Helical" evidence="16">
    <location>
        <begin position="298"/>
        <end position="317"/>
    </location>
</feature>
<evidence type="ECO:0000256" key="14">
    <source>
        <dbReference type="PROSITE-ProRule" id="PRU01356"/>
    </source>
</evidence>
<comment type="subcellular location">
    <subcellularLocation>
        <location evidence="2">Membrane</location>
        <topology evidence="2">Lipid-anchor</topology>
        <topology evidence="2">GPI-anchor</topology>
    </subcellularLocation>
    <subcellularLocation>
        <location evidence="1">Membrane</location>
        <topology evidence="1">Multi-pass membrane protein</topology>
    </subcellularLocation>
    <subcellularLocation>
        <location evidence="3">Secreted</location>
    </subcellularLocation>
</comment>
<reference evidence="19 20" key="2">
    <citation type="submission" date="2015-05" db="EMBL/GenBank/DDBJ databases">
        <authorList>
            <person name="Morales-Cruz A."/>
            <person name="Amrine K.C."/>
            <person name="Cantu D."/>
        </authorList>
    </citation>
    <scope>NUCLEOTIDE SEQUENCE [LARGE SCALE GENOMIC DNA]</scope>
    <source>
        <strain evidence="19">DA912</strain>
    </source>
</reference>
<keyword evidence="9 16" id="KW-1133">Transmembrane helix</keyword>
<evidence type="ECO:0000256" key="16">
    <source>
        <dbReference type="SAM" id="Phobius"/>
    </source>
</evidence>
<feature type="disulfide bond" evidence="14">
    <location>
        <begin position="38"/>
        <end position="69"/>
    </location>
</feature>
<gene>
    <name evidence="19" type="ORF">UCDDA912_g04923</name>
</gene>
<evidence type="ECO:0000256" key="5">
    <source>
        <dbReference type="ARBA" id="ARBA00022525"/>
    </source>
</evidence>
<keyword evidence="14" id="KW-0408">Iron</keyword>
<keyword evidence="8 17" id="KW-0732">Signal</keyword>
<feature type="binding site" description="axial binding residue" evidence="14">
    <location>
        <position position="52"/>
    </location>
    <ligand>
        <name>heme</name>
        <dbReference type="ChEBI" id="CHEBI:30413"/>
    </ligand>
    <ligandPart>
        <name>Fe</name>
        <dbReference type="ChEBI" id="CHEBI:18248"/>
    </ligandPart>
</feature>
<feature type="transmembrane region" description="Helical" evidence="16">
    <location>
        <begin position="133"/>
        <end position="155"/>
    </location>
</feature>
<evidence type="ECO:0000259" key="18">
    <source>
        <dbReference type="PROSITE" id="PS52012"/>
    </source>
</evidence>
<feature type="chain" id="PRO_5002545536" evidence="17">
    <location>
        <begin position="21"/>
        <end position="471"/>
    </location>
</feature>
<dbReference type="InterPro" id="IPR052337">
    <property type="entry name" value="SAT4-like"/>
</dbReference>
<dbReference type="PROSITE" id="PS52012">
    <property type="entry name" value="CFEM"/>
    <property type="match status" value="1"/>
</dbReference>
<comment type="caution">
    <text evidence="19">The sequence shown here is derived from an EMBL/GenBank/DDBJ whole genome shotgun (WGS) entry which is preliminary data.</text>
</comment>
<feature type="disulfide bond" evidence="14">
    <location>
        <begin position="57"/>
        <end position="90"/>
    </location>
</feature>
<feature type="disulfide bond" evidence="14">
    <location>
        <begin position="48"/>
        <end position="55"/>
    </location>
</feature>
<evidence type="ECO:0000256" key="11">
    <source>
        <dbReference type="ARBA" id="ARBA00023157"/>
    </source>
</evidence>
<feature type="domain" description="CFEM" evidence="18">
    <location>
        <begin position="6"/>
        <end position="117"/>
    </location>
</feature>
<dbReference type="Pfam" id="PF20684">
    <property type="entry name" value="Fung_rhodopsin"/>
    <property type="match status" value="1"/>
</dbReference>
<evidence type="ECO:0000256" key="15">
    <source>
        <dbReference type="SAM" id="MobiDB-lite"/>
    </source>
</evidence>
<dbReference type="GO" id="GO:0098552">
    <property type="term" value="C:side of membrane"/>
    <property type="evidence" value="ECO:0007669"/>
    <property type="project" value="UniProtKB-KW"/>
</dbReference>
<evidence type="ECO:0000313" key="20">
    <source>
        <dbReference type="Proteomes" id="UP000034680"/>
    </source>
</evidence>
<evidence type="ECO:0000256" key="4">
    <source>
        <dbReference type="ARBA" id="ARBA00010031"/>
    </source>
</evidence>
<dbReference type="GO" id="GO:0046872">
    <property type="term" value="F:metal ion binding"/>
    <property type="evidence" value="ECO:0007669"/>
    <property type="project" value="UniProtKB-UniRule"/>
</dbReference>
<evidence type="ECO:0000256" key="17">
    <source>
        <dbReference type="SAM" id="SignalP"/>
    </source>
</evidence>
<feature type="transmembrane region" description="Helical" evidence="16">
    <location>
        <begin position="175"/>
        <end position="202"/>
    </location>
</feature>
<organism evidence="19 20">
    <name type="scientific">Diaporthe ampelina</name>
    <dbReference type="NCBI Taxonomy" id="1214573"/>
    <lineage>
        <taxon>Eukaryota</taxon>
        <taxon>Fungi</taxon>
        <taxon>Dikarya</taxon>
        <taxon>Ascomycota</taxon>
        <taxon>Pezizomycotina</taxon>
        <taxon>Sordariomycetes</taxon>
        <taxon>Sordariomycetidae</taxon>
        <taxon>Diaporthales</taxon>
        <taxon>Diaporthaceae</taxon>
        <taxon>Diaporthe</taxon>
    </lineage>
</organism>
<dbReference type="AlphaFoldDB" id="A0A0G2I5G4"/>
<keyword evidence="11 14" id="KW-1015">Disulfide bond</keyword>
<evidence type="ECO:0000256" key="1">
    <source>
        <dbReference type="ARBA" id="ARBA00004141"/>
    </source>
</evidence>
<feature type="transmembrane region" description="Helical" evidence="16">
    <location>
        <begin position="100"/>
        <end position="121"/>
    </location>
</feature>
<dbReference type="OrthoDB" id="2496787at2759"/>
<evidence type="ECO:0000256" key="13">
    <source>
        <dbReference type="ARBA" id="ARBA00038359"/>
    </source>
</evidence>
<evidence type="ECO:0000256" key="2">
    <source>
        <dbReference type="ARBA" id="ARBA00004589"/>
    </source>
</evidence>
<evidence type="ECO:0000313" key="19">
    <source>
        <dbReference type="EMBL" id="KKY35130.1"/>
    </source>
</evidence>
<proteinExistence type="inferred from homology"/>
<keyword evidence="20" id="KW-1185">Reference proteome</keyword>
<dbReference type="SMART" id="SM00747">
    <property type="entry name" value="CFEM"/>
    <property type="match status" value="1"/>
</dbReference>
<reference evidence="19 20" key="1">
    <citation type="submission" date="2015-05" db="EMBL/GenBank/DDBJ databases">
        <title>Distinctive expansion of gene families associated with plant cell wall degradation and secondary metabolism in the genomes of grapevine trunk pathogens.</title>
        <authorList>
            <person name="Lawrence D.P."/>
            <person name="Travadon R."/>
            <person name="Rolshausen P.E."/>
            <person name="Baumgartner K."/>
        </authorList>
    </citation>
    <scope>NUCLEOTIDE SEQUENCE [LARGE SCALE GENOMIC DNA]</scope>
    <source>
        <strain evidence="19">DA912</strain>
    </source>
</reference>
<feature type="signal peptide" evidence="17">
    <location>
        <begin position="1"/>
        <end position="20"/>
    </location>
</feature>
<evidence type="ECO:0000256" key="9">
    <source>
        <dbReference type="ARBA" id="ARBA00022989"/>
    </source>
</evidence>
<keyword evidence="14" id="KW-0479">Metal-binding</keyword>
<protein>
    <submittedName>
        <fullName evidence="19">Putative cfem domain-containing protein</fullName>
    </submittedName>
</protein>
<evidence type="ECO:0000256" key="6">
    <source>
        <dbReference type="ARBA" id="ARBA00022622"/>
    </source>
</evidence>
<feature type="region of interest" description="Disordered" evidence="15">
    <location>
        <begin position="373"/>
        <end position="441"/>
    </location>
</feature>
<evidence type="ECO:0000256" key="8">
    <source>
        <dbReference type="ARBA" id="ARBA00022729"/>
    </source>
</evidence>
<accession>A0A0G2I5G4</accession>
<keyword evidence="7 16" id="KW-0812">Transmembrane</keyword>
<feature type="transmembrane region" description="Helical" evidence="16">
    <location>
        <begin position="337"/>
        <end position="360"/>
    </location>
</feature>
<sequence>MKSASFILIVLHLLIAGVTAQSSLAEAARELPSCAVTCLVTATSESPCALTDLHCTCSNAKLNAEAQACGLINCSTREGLRAKNITETLCDNKAPRNETLVPIFSAFLALAGIAVLLRLVARYITLCYFWWDDLCIFLAFSGCAAFSATNIRAAAIGMGSDVWDVPFDNISWLLLIFWVNMGLYALTRGLIRASIIFFYLRVFPRTSNYTIYRLVYWTGVLNAVHITCFTLAVVLLCQPTEYFWYQWDNKGPVQGHCGNANTLAWAAAGAGIALDLWLIALPWPGIWKLNLSWRRKTFAGIMLTVGLAFFIVSLVRLKTINTFTTTINPSRDFVEVGIWSGIEINVGVVCPCLPSIRILAVRYAPRCMGMRSSADDEPYHPSRPSAQGEHRQRRLRKRSYLNFDVEDGGGGGRGGRSGKSTLIAGGSTTPDGSTLVDGGKKSPWAQSEFRLATFKRQSTEMVDEVLVAAEV</sequence>
<dbReference type="Proteomes" id="UP000034680">
    <property type="component" value="Unassembled WGS sequence"/>
</dbReference>
<dbReference type="Pfam" id="PF05730">
    <property type="entry name" value="CFEM"/>
    <property type="match status" value="1"/>
</dbReference>
<keyword evidence="6" id="KW-0336">GPI-anchor</keyword>
<evidence type="ECO:0000256" key="12">
    <source>
        <dbReference type="ARBA" id="ARBA00023288"/>
    </source>
</evidence>
<feature type="transmembrane region" description="Helical" evidence="16">
    <location>
        <begin position="214"/>
        <end position="236"/>
    </location>
</feature>
<dbReference type="PANTHER" id="PTHR33048">
    <property type="entry name" value="PTH11-LIKE INTEGRAL MEMBRANE PROTEIN (AFU_ORTHOLOGUE AFUA_5G11245)"/>
    <property type="match status" value="1"/>
</dbReference>
<name>A0A0G2I5G4_9PEZI</name>
<keyword evidence="5" id="KW-0964">Secreted</keyword>
<dbReference type="GO" id="GO:0005576">
    <property type="term" value="C:extracellular region"/>
    <property type="evidence" value="ECO:0007669"/>
    <property type="project" value="UniProtKB-SubCell"/>
</dbReference>
<dbReference type="STRING" id="1214573.A0A0G2I5G4"/>
<feature type="transmembrane region" description="Helical" evidence="16">
    <location>
        <begin position="263"/>
        <end position="286"/>
    </location>
</feature>